<evidence type="ECO:0000313" key="2">
    <source>
        <dbReference type="Proteomes" id="UP001057580"/>
    </source>
</evidence>
<accession>A0A9E7UAR2</accession>
<proteinExistence type="predicted"/>
<evidence type="ECO:0000313" key="1">
    <source>
        <dbReference type="EMBL" id="UWM54064.1"/>
    </source>
</evidence>
<dbReference type="InterPro" id="IPR043952">
    <property type="entry name" value="DUF5783"/>
</dbReference>
<name>A0A9E7UAR2_9EURY</name>
<dbReference type="AlphaFoldDB" id="A0A9E7UAR2"/>
<dbReference type="Proteomes" id="UP001057580">
    <property type="component" value="Chromosome"/>
</dbReference>
<protein>
    <submittedName>
        <fullName evidence="1">DUF5783 family protein</fullName>
    </submittedName>
</protein>
<dbReference type="Pfam" id="PF19095">
    <property type="entry name" value="DUF5783"/>
    <property type="match status" value="1"/>
</dbReference>
<reference evidence="1" key="1">
    <citation type="submission" date="2022-09" db="EMBL/GenBank/DDBJ databases">
        <title>Diverse halophilic archaea isolated from saline environments.</title>
        <authorList>
            <person name="Cui H.-L."/>
        </authorList>
    </citation>
    <scope>NUCLEOTIDE SEQUENCE</scope>
    <source>
        <strain evidence="1">ZS-35-S2</strain>
    </source>
</reference>
<keyword evidence="2" id="KW-1185">Reference proteome</keyword>
<gene>
    <name evidence="1" type="ORF">N0B31_18335</name>
</gene>
<dbReference type="EMBL" id="CP104003">
    <property type="protein sequence ID" value="UWM54064.1"/>
    <property type="molecule type" value="Genomic_DNA"/>
</dbReference>
<sequence>MSEFDPERFEEEKYRDHLTQLQQAYKAAFGRMREDLGYDSTLVHAVDQFVLNESEPFWDDERETFRVDVPAEPTPAQRVESAGVVVDESKLDAMLADYRETLAEELEVQFGLREPPEENA</sequence>
<dbReference type="KEGG" id="ssai:N0B31_18335"/>
<dbReference type="RefSeq" id="WP_260593058.1">
    <property type="nucleotide sequence ID" value="NZ_CP104003.1"/>
</dbReference>
<organism evidence="1 2">
    <name type="scientific">Salinirubellus salinus</name>
    <dbReference type="NCBI Taxonomy" id="1364945"/>
    <lineage>
        <taxon>Archaea</taxon>
        <taxon>Methanobacteriati</taxon>
        <taxon>Methanobacteriota</taxon>
        <taxon>Stenosarchaea group</taxon>
        <taxon>Halobacteria</taxon>
        <taxon>Halobacteriales</taxon>
        <taxon>Natronomonadaceae</taxon>
        <taxon>Salinirubellus</taxon>
    </lineage>
</organism>
<dbReference type="GeneID" id="74944423"/>